<dbReference type="InterPro" id="IPR046322">
    <property type="entry name" value="DUF4931"/>
</dbReference>
<dbReference type="Pfam" id="PF16285">
    <property type="entry name" value="DUF4931_N"/>
    <property type="match status" value="1"/>
</dbReference>
<evidence type="ECO:0000313" key="4">
    <source>
        <dbReference type="Proteomes" id="UP000199520"/>
    </source>
</evidence>
<evidence type="ECO:0000313" key="3">
    <source>
        <dbReference type="EMBL" id="SFL30867.1"/>
    </source>
</evidence>
<protein>
    <recommendedName>
        <fullName evidence="5">Galactose-1-phosphate uridylyltransferase</fullName>
    </recommendedName>
</protein>
<dbReference type="AlphaFoldDB" id="A0A1I4GNA6"/>
<dbReference type="Pfam" id="PF20956">
    <property type="entry name" value="DUF4931_C"/>
    <property type="match status" value="1"/>
</dbReference>
<dbReference type="OrthoDB" id="1803128at2"/>
<name>A0A1I4GNA6_9FIRM</name>
<keyword evidence="4" id="KW-1185">Reference proteome</keyword>
<dbReference type="PIRSF" id="PIRSF031505">
    <property type="entry name" value="GalT_short"/>
    <property type="match status" value="1"/>
</dbReference>
<dbReference type="EMBL" id="FOTS01000001">
    <property type="protein sequence ID" value="SFL30867.1"/>
    <property type="molecule type" value="Genomic_DNA"/>
</dbReference>
<accession>A0A1I4GNA6</accession>
<dbReference type="Proteomes" id="UP000199520">
    <property type="component" value="Unassembled WGS sequence"/>
</dbReference>
<gene>
    <name evidence="3" type="ORF">SAMN04490355_100120</name>
</gene>
<proteinExistence type="predicted"/>
<evidence type="ECO:0000259" key="1">
    <source>
        <dbReference type="Pfam" id="PF16285"/>
    </source>
</evidence>
<evidence type="ECO:0008006" key="5">
    <source>
        <dbReference type="Google" id="ProtNLM"/>
    </source>
</evidence>
<dbReference type="InterPro" id="IPR049285">
    <property type="entry name" value="DUF4931_C"/>
</dbReference>
<feature type="domain" description="DUF4931" evidence="2">
    <location>
        <begin position="142"/>
        <end position="254"/>
    </location>
</feature>
<feature type="domain" description="DUF4931" evidence="1">
    <location>
        <begin position="10"/>
        <end position="132"/>
    </location>
</feature>
<dbReference type="InterPro" id="IPR012361">
    <property type="entry name" value="GalT_short"/>
</dbReference>
<evidence type="ECO:0000259" key="2">
    <source>
        <dbReference type="Pfam" id="PF20956"/>
    </source>
</evidence>
<dbReference type="InterPro" id="IPR036265">
    <property type="entry name" value="HIT-like_sf"/>
</dbReference>
<dbReference type="STRING" id="1123291.SAMN04490355_100120"/>
<organism evidence="3 4">
    <name type="scientific">Pelosinus propionicus DSM 13327</name>
    <dbReference type="NCBI Taxonomy" id="1123291"/>
    <lineage>
        <taxon>Bacteria</taxon>
        <taxon>Bacillati</taxon>
        <taxon>Bacillota</taxon>
        <taxon>Negativicutes</taxon>
        <taxon>Selenomonadales</taxon>
        <taxon>Sporomusaceae</taxon>
        <taxon>Pelosinus</taxon>
    </lineage>
</organism>
<dbReference type="SUPFAM" id="SSF54197">
    <property type="entry name" value="HIT-like"/>
    <property type="match status" value="1"/>
</dbReference>
<sequence>MVDMAKHLIFDSAIGSSKPENIVNTEVKCPFCCREKLEHVLAEDGTIILLKNKYPVLRDTLQTVIIETDQCHSELSLYPKEHLHRLFHFSMEKWQAMIASREFASVLFFKNHGPFSGGTIRHPHMQIVGLRTIDYVPRIPVETMDGTVIHQSRGAELNLAKEPKIGFCEFNVKLKDPSSVDKMADYIQVVAHYLLNHFHKRCNSYNIFFYQLEGKISAKIMPRLVTSPIFIGYSIPQVSSRGEEVIKEIQKLYF</sequence>
<dbReference type="Gene3D" id="3.30.428.10">
    <property type="entry name" value="HIT-like"/>
    <property type="match status" value="1"/>
</dbReference>
<reference evidence="4" key="1">
    <citation type="submission" date="2016-10" db="EMBL/GenBank/DDBJ databases">
        <authorList>
            <person name="Varghese N."/>
            <person name="Submissions S."/>
        </authorList>
    </citation>
    <scope>NUCLEOTIDE SEQUENCE [LARGE SCALE GENOMIC DNA]</scope>
    <source>
        <strain evidence="4">DSM 13327</strain>
    </source>
</reference>
<dbReference type="RefSeq" id="WP_090931736.1">
    <property type="nucleotide sequence ID" value="NZ_FOTS01000001.1"/>
</dbReference>